<protein>
    <submittedName>
        <fullName evidence="6">FAD-binding oxidoreductase</fullName>
    </submittedName>
</protein>
<dbReference type="InterPro" id="IPR004113">
    <property type="entry name" value="FAD-bd_oxidored_4_C"/>
</dbReference>
<dbReference type="GO" id="GO:0016491">
    <property type="term" value="F:oxidoreductase activity"/>
    <property type="evidence" value="ECO:0007669"/>
    <property type="project" value="UniProtKB-KW"/>
</dbReference>
<dbReference type="InterPro" id="IPR016164">
    <property type="entry name" value="FAD-linked_Oxase-like_C"/>
</dbReference>
<keyword evidence="3" id="KW-0274">FAD</keyword>
<keyword evidence="4" id="KW-0560">Oxidoreductase</keyword>
<dbReference type="RefSeq" id="WP_194539362.1">
    <property type="nucleotide sequence ID" value="NZ_JACEFB010000015.1"/>
</dbReference>
<comment type="caution">
    <text evidence="6">The sequence shown here is derived from an EMBL/GenBank/DDBJ whole genome shotgun (WGS) entry which is preliminary data.</text>
</comment>
<name>A0A7V8VG89_9BACT</name>
<dbReference type="InterPro" id="IPR036318">
    <property type="entry name" value="FAD-bd_PCMH-like_sf"/>
</dbReference>
<evidence type="ECO:0000313" key="7">
    <source>
        <dbReference type="Proteomes" id="UP000542342"/>
    </source>
</evidence>
<dbReference type="SUPFAM" id="SSF56176">
    <property type="entry name" value="FAD-binding/transporter-associated domain-like"/>
    <property type="match status" value="1"/>
</dbReference>
<dbReference type="InterPro" id="IPR016166">
    <property type="entry name" value="FAD-bd_PCMH"/>
</dbReference>
<keyword evidence="7" id="KW-1185">Reference proteome</keyword>
<evidence type="ECO:0000259" key="5">
    <source>
        <dbReference type="PROSITE" id="PS51387"/>
    </source>
</evidence>
<feature type="domain" description="FAD-binding PCMH-type" evidence="5">
    <location>
        <begin position="17"/>
        <end position="196"/>
    </location>
</feature>
<evidence type="ECO:0000256" key="1">
    <source>
        <dbReference type="ARBA" id="ARBA00001974"/>
    </source>
</evidence>
<dbReference type="PANTHER" id="PTHR11748">
    <property type="entry name" value="D-LACTATE DEHYDROGENASE"/>
    <property type="match status" value="1"/>
</dbReference>
<dbReference type="AlphaFoldDB" id="A0A7V8VG89"/>
<dbReference type="SUPFAM" id="SSF55103">
    <property type="entry name" value="FAD-linked oxidases, C-terminal domain"/>
    <property type="match status" value="1"/>
</dbReference>
<evidence type="ECO:0000256" key="3">
    <source>
        <dbReference type="ARBA" id="ARBA00022827"/>
    </source>
</evidence>
<sequence>MSGGLEAEGAVSGSWEAAQQPCPVVVPGSVSEAGELIRAARSRGEGVFPRGGGTQQELGYPPLRRGTIVETTAWQQVVDYPSRDLTITVQAGIPLGQLQAVLGQEGQWLPVDTPQGPRATLGGALAANTSGPRRYGYGTWRDYVIGIRFLSDDGVEVQGGGRVVKNVAGYDLMKLHIGALGTLGLITQVTLKVRPRPECSAARVFGCADEHLGPMLDALHGSATRPVAVEALSRETWEAMALPPDRPEAPWLVAVGYEEKAVTVRWQWQKLEEELRQAGLPAEGVEVADPAGLWQRLTDWPSASPRPVVEKVRCRPSQMAEVLRQAAQEGDWVHAHALSGILWRHRLALPENHGPPGGILWRAPLAGKRGRWLWGADPPADTWTFLRELKRTLDPDNVFNPGRLFGDL</sequence>
<comment type="cofactor">
    <cofactor evidence="1">
        <name>FAD</name>
        <dbReference type="ChEBI" id="CHEBI:57692"/>
    </cofactor>
</comment>
<dbReference type="EMBL" id="JACEFB010000015">
    <property type="protein sequence ID" value="MBA2227494.1"/>
    <property type="molecule type" value="Genomic_DNA"/>
</dbReference>
<dbReference type="InterPro" id="IPR006094">
    <property type="entry name" value="Oxid_FAD_bind_N"/>
</dbReference>
<dbReference type="InterPro" id="IPR016169">
    <property type="entry name" value="FAD-bd_PCMH_sub2"/>
</dbReference>
<keyword evidence="2" id="KW-0285">Flavoprotein</keyword>
<gene>
    <name evidence="6" type="ORF">H0921_15145</name>
</gene>
<accession>A0A7V8VG89</accession>
<dbReference type="Gene3D" id="3.30.465.10">
    <property type="match status" value="1"/>
</dbReference>
<evidence type="ECO:0000256" key="2">
    <source>
        <dbReference type="ARBA" id="ARBA00022630"/>
    </source>
</evidence>
<proteinExistence type="predicted"/>
<dbReference type="Pfam" id="PF01565">
    <property type="entry name" value="FAD_binding_4"/>
    <property type="match status" value="1"/>
</dbReference>
<evidence type="ECO:0000256" key="4">
    <source>
        <dbReference type="ARBA" id="ARBA00023002"/>
    </source>
</evidence>
<dbReference type="PANTHER" id="PTHR11748:SF103">
    <property type="entry name" value="GLYCOLATE OXIDASE SUBUNIT GLCE"/>
    <property type="match status" value="1"/>
</dbReference>
<reference evidence="6 7" key="1">
    <citation type="submission" date="2020-07" db="EMBL/GenBank/DDBJ databases">
        <title>Thermogemmata thermophila gen. nov., sp. nov., a novel moderate thermophilic planctomycete from a Kamchatka hot spring.</title>
        <authorList>
            <person name="Elcheninov A.G."/>
            <person name="Podosokorskaya O.A."/>
            <person name="Kovaleva O.L."/>
            <person name="Novikov A."/>
            <person name="Bonch-Osmolovskaya E.A."/>
            <person name="Toshchakov S.V."/>
            <person name="Kublanov I.V."/>
        </authorList>
    </citation>
    <scope>NUCLEOTIDE SEQUENCE [LARGE SCALE GENOMIC DNA]</scope>
    <source>
        <strain evidence="6 7">2918</strain>
    </source>
</reference>
<evidence type="ECO:0000313" key="6">
    <source>
        <dbReference type="EMBL" id="MBA2227494.1"/>
    </source>
</evidence>
<dbReference type="Pfam" id="PF02913">
    <property type="entry name" value="FAD-oxidase_C"/>
    <property type="match status" value="1"/>
</dbReference>
<organism evidence="6 7">
    <name type="scientific">Thermogemmata fonticola</name>
    <dbReference type="NCBI Taxonomy" id="2755323"/>
    <lineage>
        <taxon>Bacteria</taxon>
        <taxon>Pseudomonadati</taxon>
        <taxon>Planctomycetota</taxon>
        <taxon>Planctomycetia</taxon>
        <taxon>Gemmatales</taxon>
        <taxon>Gemmataceae</taxon>
        <taxon>Thermogemmata</taxon>
    </lineage>
</organism>
<dbReference type="PROSITE" id="PS51387">
    <property type="entry name" value="FAD_PCMH"/>
    <property type="match status" value="1"/>
</dbReference>
<dbReference type="Proteomes" id="UP000542342">
    <property type="component" value="Unassembled WGS sequence"/>
</dbReference>
<dbReference type="GO" id="GO:0071949">
    <property type="term" value="F:FAD binding"/>
    <property type="evidence" value="ECO:0007669"/>
    <property type="project" value="InterPro"/>
</dbReference>